<evidence type="ECO:0000256" key="7">
    <source>
        <dbReference type="SAM" id="MobiDB-lite"/>
    </source>
</evidence>
<evidence type="ECO:0000256" key="1">
    <source>
        <dbReference type="ARBA" id="ARBA00007905"/>
    </source>
</evidence>
<protein>
    <submittedName>
        <fullName evidence="9">Aldo/keto reductase</fullName>
    </submittedName>
</protein>
<evidence type="ECO:0000256" key="2">
    <source>
        <dbReference type="ARBA" id="ARBA00022857"/>
    </source>
</evidence>
<feature type="site" description="Lowers pKa of active site Tyr" evidence="6">
    <location>
        <position position="72"/>
    </location>
</feature>
<feature type="active site" description="Proton donor" evidence="4">
    <location>
        <position position="48"/>
    </location>
</feature>
<gene>
    <name evidence="9" type="ORF">FYJ68_04890</name>
</gene>
<dbReference type="SUPFAM" id="SSF51430">
    <property type="entry name" value="NAD(P)-linked oxidoreductase"/>
    <property type="match status" value="1"/>
</dbReference>
<dbReference type="InterPro" id="IPR020471">
    <property type="entry name" value="AKR"/>
</dbReference>
<dbReference type="InterPro" id="IPR036812">
    <property type="entry name" value="NAD(P)_OxRdtase_dom_sf"/>
</dbReference>
<organism evidence="9 10">
    <name type="scientific">Olsenella porci</name>
    <dbReference type="NCBI Taxonomy" id="2652279"/>
    <lineage>
        <taxon>Bacteria</taxon>
        <taxon>Bacillati</taxon>
        <taxon>Actinomycetota</taxon>
        <taxon>Coriobacteriia</taxon>
        <taxon>Coriobacteriales</taxon>
        <taxon>Atopobiaceae</taxon>
        <taxon>Olsenella</taxon>
    </lineage>
</organism>
<evidence type="ECO:0000256" key="5">
    <source>
        <dbReference type="PIRSR" id="PIRSR000097-2"/>
    </source>
</evidence>
<keyword evidence="3" id="KW-0560">Oxidoreductase</keyword>
<dbReference type="GO" id="GO:0016616">
    <property type="term" value="F:oxidoreductase activity, acting on the CH-OH group of donors, NAD or NADP as acceptor"/>
    <property type="evidence" value="ECO:0007669"/>
    <property type="project" value="UniProtKB-ARBA"/>
</dbReference>
<dbReference type="PANTHER" id="PTHR43827">
    <property type="entry name" value="2,5-DIKETO-D-GLUCONIC ACID REDUCTASE"/>
    <property type="match status" value="1"/>
</dbReference>
<feature type="domain" description="NADP-dependent oxidoreductase" evidence="8">
    <location>
        <begin position="16"/>
        <end position="190"/>
    </location>
</feature>
<evidence type="ECO:0000313" key="10">
    <source>
        <dbReference type="Proteomes" id="UP000469325"/>
    </source>
</evidence>
<comment type="caution">
    <text evidence="9">The sequence shown here is derived from an EMBL/GenBank/DDBJ whole genome shotgun (WGS) entry which is preliminary data.</text>
</comment>
<evidence type="ECO:0000313" key="9">
    <source>
        <dbReference type="EMBL" id="MST72443.1"/>
    </source>
</evidence>
<dbReference type="Gene3D" id="3.20.20.100">
    <property type="entry name" value="NADP-dependent oxidoreductase domain"/>
    <property type="match status" value="1"/>
</dbReference>
<evidence type="ECO:0000259" key="8">
    <source>
        <dbReference type="Pfam" id="PF00248"/>
    </source>
</evidence>
<dbReference type="EMBL" id="VUNC01000003">
    <property type="protein sequence ID" value="MST72443.1"/>
    <property type="molecule type" value="Genomic_DNA"/>
</dbReference>
<evidence type="ECO:0000256" key="4">
    <source>
        <dbReference type="PIRSR" id="PIRSR000097-1"/>
    </source>
</evidence>
<accession>A0A6N7XDQ7</accession>
<dbReference type="Pfam" id="PF00248">
    <property type="entry name" value="Aldo_ket_red"/>
    <property type="match status" value="2"/>
</dbReference>
<evidence type="ECO:0000256" key="6">
    <source>
        <dbReference type="PIRSR" id="PIRSR000097-3"/>
    </source>
</evidence>
<keyword evidence="10" id="KW-1185">Reference proteome</keyword>
<dbReference type="PRINTS" id="PR00069">
    <property type="entry name" value="ALDKETRDTASE"/>
</dbReference>
<sequence>MESLKLSNGTMIPQVGFGTFKIPRERTQEAVEQALEQGYRHIDGAAAYLNEREVGAALRATGMAGKVFVTAKLRNCDQGHDQALRAFEESRERLGVDVVDLYLIHWPCPARDLYVQTWRALAELRDEGAVREIGVSNFLVGHLQRLVLETGVVPAVDQIESHPRFWQPEVSAWCGAHDVVVEAYQPLGRGRDIESAPVRAAAEAHGVTCAQVVLRWHVQSGRVVIPKSVHPERMRENLDLFGFELTNAEMDAISALHDDSRRLSGDPRTFESPQDEADMLARTLS</sequence>
<dbReference type="FunFam" id="3.20.20.100:FF:000015">
    <property type="entry name" value="Oxidoreductase, aldo/keto reductase family"/>
    <property type="match status" value="1"/>
</dbReference>
<comment type="similarity">
    <text evidence="1">Belongs to the aldo/keto reductase family.</text>
</comment>
<dbReference type="InterPro" id="IPR023210">
    <property type="entry name" value="NADP_OxRdtase_dom"/>
</dbReference>
<dbReference type="RefSeq" id="WP_154434576.1">
    <property type="nucleotide sequence ID" value="NZ_VUNC01000003.1"/>
</dbReference>
<evidence type="ECO:0000256" key="3">
    <source>
        <dbReference type="ARBA" id="ARBA00023002"/>
    </source>
</evidence>
<feature type="compositionally biased region" description="Basic and acidic residues" evidence="7">
    <location>
        <begin position="260"/>
        <end position="269"/>
    </location>
</feature>
<dbReference type="PANTHER" id="PTHR43827:SF3">
    <property type="entry name" value="NADP-DEPENDENT OXIDOREDUCTASE DOMAIN-CONTAINING PROTEIN"/>
    <property type="match status" value="1"/>
</dbReference>
<name>A0A6N7XDQ7_9ACTN</name>
<feature type="region of interest" description="Disordered" evidence="7">
    <location>
        <begin position="260"/>
        <end position="285"/>
    </location>
</feature>
<dbReference type="PIRSF" id="PIRSF000097">
    <property type="entry name" value="AKR"/>
    <property type="match status" value="1"/>
</dbReference>
<dbReference type="PROSITE" id="PS00062">
    <property type="entry name" value="ALDOKETO_REDUCTASE_2"/>
    <property type="match status" value="1"/>
</dbReference>
<feature type="domain" description="NADP-dependent oxidoreductase" evidence="8">
    <location>
        <begin position="199"/>
        <end position="256"/>
    </location>
</feature>
<dbReference type="PROSITE" id="PS00798">
    <property type="entry name" value="ALDOKETO_REDUCTASE_1"/>
    <property type="match status" value="1"/>
</dbReference>
<dbReference type="PROSITE" id="PS00063">
    <property type="entry name" value="ALDOKETO_REDUCTASE_3"/>
    <property type="match status" value="1"/>
</dbReference>
<feature type="binding site" evidence="5">
    <location>
        <position position="105"/>
    </location>
    <ligand>
        <name>substrate</name>
    </ligand>
</feature>
<dbReference type="AlphaFoldDB" id="A0A6N7XDQ7"/>
<dbReference type="InterPro" id="IPR018170">
    <property type="entry name" value="Aldo/ket_reductase_CS"/>
</dbReference>
<reference evidence="9 10" key="1">
    <citation type="submission" date="2019-08" db="EMBL/GenBank/DDBJ databases">
        <title>In-depth cultivation of the pig gut microbiome towards novel bacterial diversity and tailored functional studies.</title>
        <authorList>
            <person name="Wylensek D."/>
            <person name="Hitch T.C.A."/>
            <person name="Clavel T."/>
        </authorList>
    </citation>
    <scope>NUCLEOTIDE SEQUENCE [LARGE SCALE GENOMIC DNA]</scope>
    <source>
        <strain evidence="9 10">CA-Schmier-601-WT-1</strain>
    </source>
</reference>
<proteinExistence type="inferred from homology"/>
<dbReference type="Proteomes" id="UP000469325">
    <property type="component" value="Unassembled WGS sequence"/>
</dbReference>
<keyword evidence="2" id="KW-0521">NADP</keyword>